<keyword evidence="5 7" id="KW-0620">Polyamine biosynthesis</keyword>
<feature type="domain" description="PABS" evidence="9">
    <location>
        <begin position="5"/>
        <end position="240"/>
    </location>
</feature>
<dbReference type="HAMAP" id="MF_00198">
    <property type="entry name" value="Spermidine_synth"/>
    <property type="match status" value="1"/>
</dbReference>
<sequence length="303" mass="34373">MDYGWSWHIEWQSSFEFHAHHIDQVIEDRVTKYQRVMVANLTRFGKSLIIDGKVQSTVSDEFIYHESLVHPLLLSVKNPSEVLILGGGEGATLREVLKHKSVKKVVMVDIDQAVVDFAKKYLTEWHQGAFDDIRSKIVIGDALDYVDNSRESFDGIILDLTDPIKGNSSYKLYTREFYKRISNIVKDDGGVVTQATSPSFSVETFSAIYNTMKTVFRNVAVAITYVPSFDGLWGFVYASNHTTPNTLSSDAVNELLKTRIDGRLRFYDGETHSMLFNIPKHIRERILSETRISTEANPVTVPA</sequence>
<comment type="similarity">
    <text evidence="1 7">Belongs to the spermidine/spermine synthase family.</text>
</comment>
<evidence type="ECO:0000313" key="11">
    <source>
        <dbReference type="Proteomes" id="UP000509301"/>
    </source>
</evidence>
<organism evidence="10 11">
    <name type="scientific">Metallosphaera tengchongensis</name>
    <dbReference type="NCBI Taxonomy" id="1532350"/>
    <lineage>
        <taxon>Archaea</taxon>
        <taxon>Thermoproteota</taxon>
        <taxon>Thermoprotei</taxon>
        <taxon>Sulfolobales</taxon>
        <taxon>Sulfolobaceae</taxon>
        <taxon>Metallosphaera</taxon>
    </lineage>
</organism>
<feature type="binding site" evidence="7">
    <location>
        <position position="109"/>
    </location>
    <ligand>
        <name>S-methyl-5'-thioadenosine</name>
        <dbReference type="ChEBI" id="CHEBI:17509"/>
    </ligand>
</feature>
<dbReference type="PANTHER" id="PTHR43317:SF1">
    <property type="entry name" value="THERMOSPERMINE SYNTHASE ACAULIS5"/>
    <property type="match status" value="1"/>
</dbReference>
<dbReference type="Gene3D" id="2.30.140.10">
    <property type="entry name" value="Spermidine synthase, tetramerisation domain"/>
    <property type="match status" value="1"/>
</dbReference>
<dbReference type="AlphaFoldDB" id="A0A6N0NXQ5"/>
<accession>A0A6N0NXQ5</accession>
<evidence type="ECO:0000256" key="3">
    <source>
        <dbReference type="ARBA" id="ARBA00022679"/>
    </source>
</evidence>
<dbReference type="InterPro" id="IPR035246">
    <property type="entry name" value="Spermidine_synt_N"/>
</dbReference>
<dbReference type="PROSITE" id="PS51006">
    <property type="entry name" value="PABS_2"/>
    <property type="match status" value="1"/>
</dbReference>
<keyword evidence="11" id="KW-1185">Reference proteome</keyword>
<feature type="binding site" evidence="7">
    <location>
        <position position="89"/>
    </location>
    <ligand>
        <name>spermidine</name>
        <dbReference type="ChEBI" id="CHEBI:57834"/>
    </ligand>
</feature>
<dbReference type="UniPathway" id="UPA00248">
    <property type="reaction ID" value="UER00314"/>
</dbReference>
<reference evidence="10 11" key="1">
    <citation type="submission" date="2020-02" db="EMBL/GenBank/DDBJ databases">
        <title>Comparative genome analysis reveals the metabolism and evolution of the thermophilic archaeal genus Metallosphaera.</title>
        <authorList>
            <person name="Jiang C."/>
        </authorList>
    </citation>
    <scope>NUCLEOTIDE SEQUENCE [LARGE SCALE GENOMIC DNA]</scope>
    <source>
        <strain evidence="10 11">Ric-A</strain>
    </source>
</reference>
<dbReference type="EMBL" id="CP049074">
    <property type="protein sequence ID" value="QKQ99890.1"/>
    <property type="molecule type" value="Genomic_DNA"/>
</dbReference>
<dbReference type="KEGG" id="mten:GWK48_05430"/>
<dbReference type="PANTHER" id="PTHR43317">
    <property type="entry name" value="THERMOSPERMINE SYNTHASE ACAULIS5"/>
    <property type="match status" value="1"/>
</dbReference>
<dbReference type="InterPro" id="IPR001045">
    <property type="entry name" value="Spermi_synthase"/>
</dbReference>
<evidence type="ECO:0000256" key="6">
    <source>
        <dbReference type="ARBA" id="ARBA00048874"/>
    </source>
</evidence>
<dbReference type="InterPro" id="IPR030374">
    <property type="entry name" value="PABS"/>
</dbReference>
<comment type="catalytic activity">
    <reaction evidence="7">
        <text>S-adenosyl 3-(methylsulfanyl)propylamine + putrescine = S-methyl-5'-thioadenosine + spermidine + H(+)</text>
        <dbReference type="Rhea" id="RHEA:12721"/>
        <dbReference type="ChEBI" id="CHEBI:15378"/>
        <dbReference type="ChEBI" id="CHEBI:17509"/>
        <dbReference type="ChEBI" id="CHEBI:57443"/>
        <dbReference type="ChEBI" id="CHEBI:57834"/>
        <dbReference type="ChEBI" id="CHEBI:326268"/>
        <dbReference type="EC" id="2.5.1.16"/>
    </reaction>
</comment>
<feature type="binding site" evidence="7">
    <location>
        <position position="34"/>
    </location>
    <ligand>
        <name>S-methyl-5'-thioadenosine</name>
        <dbReference type="ChEBI" id="CHEBI:17509"/>
    </ligand>
</feature>
<dbReference type="Proteomes" id="UP000509301">
    <property type="component" value="Chromosome"/>
</dbReference>
<evidence type="ECO:0000256" key="7">
    <source>
        <dbReference type="HAMAP-Rule" id="MF_00198"/>
    </source>
</evidence>
<dbReference type="OrthoDB" id="10538at2157"/>
<feature type="binding site" evidence="7">
    <location>
        <position position="65"/>
    </location>
    <ligand>
        <name>spermidine</name>
        <dbReference type="ChEBI" id="CHEBI:57834"/>
    </ligand>
</feature>
<comment type="pathway">
    <text evidence="7">Amine and polyamine biosynthesis; spermidine biosynthesis; spermidine from putrescine: step 1/1.</text>
</comment>
<keyword evidence="4 7" id="KW-0745">Spermidine biosynthesis</keyword>
<comment type="subunit">
    <text evidence="7">Homodimer or homotetramer.</text>
</comment>
<evidence type="ECO:0000313" key="10">
    <source>
        <dbReference type="EMBL" id="QKQ99890.1"/>
    </source>
</evidence>
<feature type="binding site" evidence="7">
    <location>
        <begin position="141"/>
        <end position="142"/>
    </location>
    <ligand>
        <name>S-methyl-5'-thioadenosine</name>
        <dbReference type="ChEBI" id="CHEBI:17509"/>
    </ligand>
</feature>
<evidence type="ECO:0000256" key="8">
    <source>
        <dbReference type="PROSITE-ProRule" id="PRU00354"/>
    </source>
</evidence>
<keyword evidence="2" id="KW-0963">Cytoplasm</keyword>
<evidence type="ECO:0000256" key="1">
    <source>
        <dbReference type="ARBA" id="ARBA00007867"/>
    </source>
</evidence>
<dbReference type="FunFam" id="3.40.50.150:FF:000088">
    <property type="entry name" value="Polyamine aminopropyltransferase"/>
    <property type="match status" value="1"/>
</dbReference>
<comment type="caution">
    <text evidence="7">Lacks conserved residue(s) required for the propagation of feature annotation.</text>
</comment>
<comment type="function">
    <text evidence="7">Catalyzes the irreversible transfer of a propylamine group from the amino donor S-adenosylmethioninamine (decarboxy-AdoMet) to putrescine (1,4-diaminobutane) to yield spermidine.</text>
</comment>
<dbReference type="CDD" id="cd02440">
    <property type="entry name" value="AdoMet_MTases"/>
    <property type="match status" value="1"/>
</dbReference>
<dbReference type="Pfam" id="PF01564">
    <property type="entry name" value="Spermine_synth"/>
    <property type="match status" value="1"/>
</dbReference>
<feature type="active site" description="Proton acceptor" evidence="7 8">
    <location>
        <position position="159"/>
    </location>
</feature>
<dbReference type="GO" id="GO:0010487">
    <property type="term" value="F:thermospermine synthase activity"/>
    <property type="evidence" value="ECO:0007669"/>
    <property type="project" value="UniProtKB-EC"/>
</dbReference>
<evidence type="ECO:0000259" key="9">
    <source>
        <dbReference type="PROSITE" id="PS51006"/>
    </source>
</evidence>
<protein>
    <recommendedName>
        <fullName evidence="7">Polyamine aminopropyltransferase</fullName>
    </recommendedName>
    <alternativeName>
        <fullName evidence="7">Putrescine aminopropyltransferase</fullName>
        <shortName evidence="7">PAPT</shortName>
    </alternativeName>
    <alternativeName>
        <fullName evidence="7">Spermidine synthase</fullName>
        <shortName evidence="7">SPDS</shortName>
        <shortName evidence="7">SPDSY</shortName>
        <ecNumber evidence="7">2.5.1.16</ecNumber>
    </alternativeName>
</protein>
<dbReference type="RefSeq" id="WP_174630314.1">
    <property type="nucleotide sequence ID" value="NZ_CP049074.1"/>
</dbReference>
<gene>
    <name evidence="7 10" type="primary">speE</name>
    <name evidence="10" type="ORF">GWK48_05430</name>
</gene>
<dbReference type="SUPFAM" id="SSF53335">
    <property type="entry name" value="S-adenosyl-L-methionine-dependent methyltransferases"/>
    <property type="match status" value="1"/>
</dbReference>
<evidence type="ECO:0000256" key="5">
    <source>
        <dbReference type="ARBA" id="ARBA00023115"/>
    </source>
</evidence>
<dbReference type="InterPro" id="IPR037163">
    <property type="entry name" value="Spermidine_synt_N_sf"/>
</dbReference>
<dbReference type="NCBIfam" id="NF002010">
    <property type="entry name" value="PRK00811.1"/>
    <property type="match status" value="1"/>
</dbReference>
<dbReference type="Gene3D" id="3.40.50.150">
    <property type="entry name" value="Vaccinia Virus protein VP39"/>
    <property type="match status" value="1"/>
</dbReference>
<name>A0A6N0NXQ5_9CREN</name>
<dbReference type="PROSITE" id="PS01330">
    <property type="entry name" value="PABS_1"/>
    <property type="match status" value="1"/>
</dbReference>
<dbReference type="GeneID" id="55641370"/>
<proteinExistence type="inferred from homology"/>
<dbReference type="GO" id="GO:0008295">
    <property type="term" value="P:spermidine biosynthetic process"/>
    <property type="evidence" value="ECO:0007669"/>
    <property type="project" value="UniProtKB-UniRule"/>
</dbReference>
<dbReference type="GO" id="GO:0004766">
    <property type="term" value="F:spermidine synthase activity"/>
    <property type="evidence" value="ECO:0007669"/>
    <property type="project" value="UniProtKB-UniRule"/>
</dbReference>
<dbReference type="InterPro" id="IPR030373">
    <property type="entry name" value="PABS_CS"/>
</dbReference>
<keyword evidence="3 7" id="KW-0808">Transferase</keyword>
<comment type="catalytic activity">
    <reaction evidence="6">
        <text>S-adenosyl 3-(methylsulfanyl)propylamine + spermidine = thermospermine + S-methyl-5'-thioadenosine + H(+)</text>
        <dbReference type="Rhea" id="RHEA:30515"/>
        <dbReference type="ChEBI" id="CHEBI:15378"/>
        <dbReference type="ChEBI" id="CHEBI:17509"/>
        <dbReference type="ChEBI" id="CHEBI:57443"/>
        <dbReference type="ChEBI" id="CHEBI:57834"/>
        <dbReference type="ChEBI" id="CHEBI:59903"/>
        <dbReference type="EC" id="2.5.1.79"/>
    </reaction>
</comment>
<dbReference type="InterPro" id="IPR029063">
    <property type="entry name" value="SAM-dependent_MTases_sf"/>
</dbReference>
<dbReference type="EC" id="2.5.1.16" evidence="7"/>
<evidence type="ECO:0000256" key="2">
    <source>
        <dbReference type="ARBA" id="ARBA00022490"/>
    </source>
</evidence>
<evidence type="ECO:0000256" key="4">
    <source>
        <dbReference type="ARBA" id="ARBA00023066"/>
    </source>
</evidence>
<dbReference type="Pfam" id="PF17284">
    <property type="entry name" value="Spermine_synt_N"/>
    <property type="match status" value="1"/>
</dbReference>